<accession>A0A6C0CT96</accession>
<dbReference type="InterPro" id="IPR003959">
    <property type="entry name" value="ATPase_AAA_core"/>
</dbReference>
<dbReference type="InterPro" id="IPR027417">
    <property type="entry name" value="P-loop_NTPase"/>
</dbReference>
<dbReference type="Pfam" id="PF00004">
    <property type="entry name" value="AAA"/>
    <property type="match status" value="1"/>
</dbReference>
<feature type="domain" description="ATPase AAA-type core" evidence="2">
    <location>
        <begin position="188"/>
        <end position="318"/>
    </location>
</feature>
<protein>
    <recommendedName>
        <fullName evidence="2">ATPase AAA-type core domain-containing protein</fullName>
    </recommendedName>
</protein>
<keyword evidence="1" id="KW-0472">Membrane</keyword>
<name>A0A6C0CT96_9ZZZZ</name>
<evidence type="ECO:0000313" key="3">
    <source>
        <dbReference type="EMBL" id="QHT07483.1"/>
    </source>
</evidence>
<dbReference type="Gene3D" id="3.40.50.300">
    <property type="entry name" value="P-loop containing nucleotide triphosphate hydrolases"/>
    <property type="match status" value="1"/>
</dbReference>
<dbReference type="CDD" id="cd00009">
    <property type="entry name" value="AAA"/>
    <property type="match status" value="1"/>
</dbReference>
<keyword evidence="1" id="KW-1133">Transmembrane helix</keyword>
<dbReference type="AlphaFoldDB" id="A0A6C0CT96"/>
<reference evidence="3" key="1">
    <citation type="journal article" date="2020" name="Nature">
        <title>Giant virus diversity and host interactions through global metagenomics.</title>
        <authorList>
            <person name="Schulz F."/>
            <person name="Roux S."/>
            <person name="Paez-Espino D."/>
            <person name="Jungbluth S."/>
            <person name="Walsh D.A."/>
            <person name="Denef V.J."/>
            <person name="McMahon K.D."/>
            <person name="Konstantinidis K.T."/>
            <person name="Eloe-Fadrosh E.A."/>
            <person name="Kyrpides N.C."/>
            <person name="Woyke T."/>
        </authorList>
    </citation>
    <scope>NUCLEOTIDE SEQUENCE</scope>
    <source>
        <strain evidence="3">GVMAG-M-3300021963-12</strain>
    </source>
</reference>
<evidence type="ECO:0000259" key="2">
    <source>
        <dbReference type="Pfam" id="PF00004"/>
    </source>
</evidence>
<proteinExistence type="predicted"/>
<dbReference type="EMBL" id="MN739481">
    <property type="protein sequence ID" value="QHT07483.1"/>
    <property type="molecule type" value="Genomic_DNA"/>
</dbReference>
<keyword evidence="1" id="KW-0812">Transmembrane</keyword>
<sequence>MLEIPSFMIIFGFISYYSSFVVDLGLLILKQYNIHRFTIPNDKELIKPVIKRLEKECTCTDTALTKGFKKTMSGWFWSPKLVGHMSYDTYGDVKIKFLTTNAYFEYLIQPLEESFDTHKVSDEPKIMDEPKQETSKISVFSRYGSYKDFYYARVLFNVTTLEPILGQGKIVSDALQIFRKKKHCSIFIEGPPCSGKSSVGYLIAKELSGGFCNTFNPTEPGDTLSGAVSKIQDWLRDDDIPIVILVDEIDSMLKKIHTNEVKLNNETPTLVHDKPSWSKFMDNLRFYKNIILIFTSNTPKSEIDKLDPSYLRHGRIDVCCILDCPVYQEDGTFLG</sequence>
<organism evidence="3">
    <name type="scientific">viral metagenome</name>
    <dbReference type="NCBI Taxonomy" id="1070528"/>
    <lineage>
        <taxon>unclassified sequences</taxon>
        <taxon>metagenomes</taxon>
        <taxon>organismal metagenomes</taxon>
    </lineage>
</organism>
<evidence type="ECO:0000256" key="1">
    <source>
        <dbReference type="SAM" id="Phobius"/>
    </source>
</evidence>
<dbReference type="GO" id="GO:0005524">
    <property type="term" value="F:ATP binding"/>
    <property type="evidence" value="ECO:0007669"/>
    <property type="project" value="InterPro"/>
</dbReference>
<dbReference type="GO" id="GO:0016887">
    <property type="term" value="F:ATP hydrolysis activity"/>
    <property type="evidence" value="ECO:0007669"/>
    <property type="project" value="InterPro"/>
</dbReference>
<dbReference type="SUPFAM" id="SSF52540">
    <property type="entry name" value="P-loop containing nucleoside triphosphate hydrolases"/>
    <property type="match status" value="1"/>
</dbReference>
<feature type="transmembrane region" description="Helical" evidence="1">
    <location>
        <begin position="6"/>
        <end position="29"/>
    </location>
</feature>